<dbReference type="PATRIC" id="fig|37919.13.peg.3425"/>
<dbReference type="RefSeq" id="WP_065493042.1">
    <property type="nucleotide sequence ID" value="NZ_CP009111.1"/>
</dbReference>
<accession>A0A1B1K5W1</accession>
<sequence length="168" mass="18484">MIGDRWGVTDDEVARRYPCDELVPVPVLQAWRGVTVHSTPDGLWPWVAEIRLAPYSYDWIDNLGRRSPRQLRALPEPAAGQHFTASGNRPLGRILSVSAAEQLTGGIMGAVMSYVLVPNGDSTRLLLKIVMAKGRWLAPLISVGDLVMARRQLLNLKRLAEQPPAPSA</sequence>
<dbReference type="AlphaFoldDB" id="A0A1B1K5W1"/>
<proteinExistence type="predicted"/>
<dbReference type="Proteomes" id="UP000186108">
    <property type="component" value="Chromosome"/>
</dbReference>
<gene>
    <name evidence="1" type="ORF">R1CP_16535</name>
</gene>
<protein>
    <submittedName>
        <fullName evidence="1">Polyketide cyclase/dehydrase</fullName>
    </submittedName>
</protein>
<name>A0A1B1K5W1_RHOOP</name>
<organism evidence="1 2">
    <name type="scientific">Rhodococcus opacus</name>
    <name type="common">Nocardia opaca</name>
    <dbReference type="NCBI Taxonomy" id="37919"/>
    <lineage>
        <taxon>Bacteria</taxon>
        <taxon>Bacillati</taxon>
        <taxon>Actinomycetota</taxon>
        <taxon>Actinomycetes</taxon>
        <taxon>Mycobacteriales</taxon>
        <taxon>Nocardiaceae</taxon>
        <taxon>Rhodococcus</taxon>
    </lineage>
</organism>
<evidence type="ECO:0000313" key="1">
    <source>
        <dbReference type="EMBL" id="ANS27995.1"/>
    </source>
</evidence>
<dbReference type="EMBL" id="CP009111">
    <property type="protein sequence ID" value="ANS27995.1"/>
    <property type="molecule type" value="Genomic_DNA"/>
</dbReference>
<reference evidence="1 2" key="1">
    <citation type="submission" date="2014-07" db="EMBL/GenBank/DDBJ databases">
        <authorList>
            <person name="Zhang J.E."/>
            <person name="Yang H."/>
            <person name="Guo J."/>
            <person name="Deng Z."/>
            <person name="Luo H."/>
            <person name="Luo M."/>
            <person name="Zhao B."/>
        </authorList>
    </citation>
    <scope>NUCLEOTIDE SEQUENCE [LARGE SCALE GENOMIC DNA]</scope>
    <source>
        <strain evidence="1 2">1CP</strain>
    </source>
</reference>
<evidence type="ECO:0000313" key="2">
    <source>
        <dbReference type="Proteomes" id="UP000186108"/>
    </source>
</evidence>